<dbReference type="VEuPathDB" id="FungiDB:F9C07_2105525"/>
<sequence length="144" mass="16119">MHFISVVILSFLSALAAAEPDVKMVDFTVNCKTWKIASHTLEATCPDWDGNYKDSSLDLNQCYTYNQDFQLEFKVGGAAFDTCISCELETDLKKPPLLTCDCMEGGDIMPVWGHTRSTNTTLDSNVFNRNGQLICRSSIHDDHE</sequence>
<dbReference type="VEuPathDB" id="FungiDB:AFLA_006067"/>
<accession>A0A5N6GRR3</accession>
<name>A0A5N6GRR3_ASPFL</name>
<dbReference type="SMART" id="SM01111">
    <property type="entry name" value="CVNH"/>
    <property type="match status" value="1"/>
</dbReference>
<gene>
    <name evidence="1" type="ORF">BDV35DRAFT_358276</name>
</gene>
<reference evidence="1" key="1">
    <citation type="submission" date="2019-04" db="EMBL/GenBank/DDBJ databases">
        <title>Friends and foes A comparative genomics study of 23 Aspergillus species from section Flavi.</title>
        <authorList>
            <consortium name="DOE Joint Genome Institute"/>
            <person name="Kjaerbolling I."/>
            <person name="Vesth T."/>
            <person name="Frisvad J.C."/>
            <person name="Nybo J.L."/>
            <person name="Theobald S."/>
            <person name="Kildgaard S."/>
            <person name="Isbrandt T."/>
            <person name="Kuo A."/>
            <person name="Sato A."/>
            <person name="Lyhne E.K."/>
            <person name="Kogle M.E."/>
            <person name="Wiebenga A."/>
            <person name="Kun R.S."/>
            <person name="Lubbers R.J."/>
            <person name="Makela M.R."/>
            <person name="Barry K."/>
            <person name="Chovatia M."/>
            <person name="Clum A."/>
            <person name="Daum C."/>
            <person name="Haridas S."/>
            <person name="He G."/>
            <person name="LaButti K."/>
            <person name="Lipzen A."/>
            <person name="Mondo S."/>
            <person name="Riley R."/>
            <person name="Salamov A."/>
            <person name="Simmons B.A."/>
            <person name="Magnuson J.K."/>
            <person name="Henrissat B."/>
            <person name="Mortensen U.H."/>
            <person name="Larsen T.O."/>
            <person name="Devries R.P."/>
            <person name="Grigoriev I.V."/>
            <person name="Machida M."/>
            <person name="Baker S.E."/>
            <person name="Andersen M.R."/>
        </authorList>
    </citation>
    <scope>NUCLEOTIDE SEQUENCE [LARGE SCALE GENOMIC DNA]</scope>
    <source>
        <strain evidence="1">CBS 121.62</strain>
    </source>
</reference>
<dbReference type="Proteomes" id="UP000325434">
    <property type="component" value="Unassembled WGS sequence"/>
</dbReference>
<dbReference type="EMBL" id="ML734618">
    <property type="protein sequence ID" value="KAB8245051.1"/>
    <property type="molecule type" value="Genomic_DNA"/>
</dbReference>
<protein>
    <submittedName>
        <fullName evidence="1">Uncharacterized protein</fullName>
    </submittedName>
</protein>
<dbReference type="Gene3D" id="2.30.60.10">
    <property type="entry name" value="Cyanovirin-N"/>
    <property type="match status" value="1"/>
</dbReference>
<proteinExistence type="predicted"/>
<dbReference type="SUPFAM" id="SSF51322">
    <property type="entry name" value="Cyanovirin-N"/>
    <property type="match status" value="1"/>
</dbReference>
<dbReference type="AlphaFoldDB" id="A0A5N6GRR3"/>
<dbReference type="InterPro" id="IPR011058">
    <property type="entry name" value="Cyanovirin-N"/>
</dbReference>
<organism evidence="1">
    <name type="scientific">Aspergillus flavus</name>
    <dbReference type="NCBI Taxonomy" id="5059"/>
    <lineage>
        <taxon>Eukaryota</taxon>
        <taxon>Fungi</taxon>
        <taxon>Dikarya</taxon>
        <taxon>Ascomycota</taxon>
        <taxon>Pezizomycotina</taxon>
        <taxon>Eurotiomycetes</taxon>
        <taxon>Eurotiomycetidae</taxon>
        <taxon>Eurotiales</taxon>
        <taxon>Aspergillaceae</taxon>
        <taxon>Aspergillus</taxon>
        <taxon>Aspergillus subgen. Circumdati</taxon>
    </lineage>
</organism>
<evidence type="ECO:0000313" key="1">
    <source>
        <dbReference type="EMBL" id="KAB8245051.1"/>
    </source>
</evidence>
<dbReference type="Pfam" id="PF08881">
    <property type="entry name" value="CVNH"/>
    <property type="match status" value="1"/>
</dbReference>
<dbReference type="InterPro" id="IPR036673">
    <property type="entry name" value="Cyanovirin-N_sf"/>
</dbReference>